<evidence type="ECO:0008006" key="5">
    <source>
        <dbReference type="Google" id="ProtNLM"/>
    </source>
</evidence>
<keyword evidence="2" id="KW-0812">Transmembrane</keyword>
<dbReference type="EMBL" id="JH711574">
    <property type="protein sequence ID" value="EIW85110.1"/>
    <property type="molecule type" value="Genomic_DNA"/>
</dbReference>
<feature type="compositionally biased region" description="Low complexity" evidence="1">
    <location>
        <begin position="211"/>
        <end position="235"/>
    </location>
</feature>
<evidence type="ECO:0000256" key="1">
    <source>
        <dbReference type="SAM" id="MobiDB-lite"/>
    </source>
</evidence>
<dbReference type="OrthoDB" id="2526171at2759"/>
<evidence type="ECO:0000313" key="4">
    <source>
        <dbReference type="Proteomes" id="UP000053558"/>
    </source>
</evidence>
<dbReference type="AlphaFoldDB" id="A0A5M3N136"/>
<evidence type="ECO:0000256" key="2">
    <source>
        <dbReference type="SAM" id="Phobius"/>
    </source>
</evidence>
<feature type="transmembrane region" description="Helical" evidence="2">
    <location>
        <begin position="239"/>
        <end position="263"/>
    </location>
</feature>
<protein>
    <recommendedName>
        <fullName evidence="5">Transmembrane protein</fullName>
    </recommendedName>
</protein>
<gene>
    <name evidence="3" type="ORF">CONPUDRAFT_141833</name>
</gene>
<reference evidence="4" key="1">
    <citation type="journal article" date="2012" name="Science">
        <title>The Paleozoic origin of enzymatic lignin decomposition reconstructed from 31 fungal genomes.</title>
        <authorList>
            <person name="Floudas D."/>
            <person name="Binder M."/>
            <person name="Riley R."/>
            <person name="Barry K."/>
            <person name="Blanchette R.A."/>
            <person name="Henrissat B."/>
            <person name="Martinez A.T."/>
            <person name="Otillar R."/>
            <person name="Spatafora J.W."/>
            <person name="Yadav J.S."/>
            <person name="Aerts A."/>
            <person name="Benoit I."/>
            <person name="Boyd A."/>
            <person name="Carlson A."/>
            <person name="Copeland A."/>
            <person name="Coutinho P.M."/>
            <person name="de Vries R.P."/>
            <person name="Ferreira P."/>
            <person name="Findley K."/>
            <person name="Foster B."/>
            <person name="Gaskell J."/>
            <person name="Glotzer D."/>
            <person name="Gorecki P."/>
            <person name="Heitman J."/>
            <person name="Hesse C."/>
            <person name="Hori C."/>
            <person name="Igarashi K."/>
            <person name="Jurgens J.A."/>
            <person name="Kallen N."/>
            <person name="Kersten P."/>
            <person name="Kohler A."/>
            <person name="Kuees U."/>
            <person name="Kumar T.K.A."/>
            <person name="Kuo A."/>
            <person name="LaButti K."/>
            <person name="Larrondo L.F."/>
            <person name="Lindquist E."/>
            <person name="Ling A."/>
            <person name="Lombard V."/>
            <person name="Lucas S."/>
            <person name="Lundell T."/>
            <person name="Martin R."/>
            <person name="McLaughlin D.J."/>
            <person name="Morgenstern I."/>
            <person name="Morin E."/>
            <person name="Murat C."/>
            <person name="Nagy L.G."/>
            <person name="Nolan M."/>
            <person name="Ohm R.A."/>
            <person name="Patyshakuliyeva A."/>
            <person name="Rokas A."/>
            <person name="Ruiz-Duenas F.J."/>
            <person name="Sabat G."/>
            <person name="Salamov A."/>
            <person name="Samejima M."/>
            <person name="Schmutz J."/>
            <person name="Slot J.C."/>
            <person name="St John F."/>
            <person name="Stenlid J."/>
            <person name="Sun H."/>
            <person name="Sun S."/>
            <person name="Syed K."/>
            <person name="Tsang A."/>
            <person name="Wiebenga A."/>
            <person name="Young D."/>
            <person name="Pisabarro A."/>
            <person name="Eastwood D.C."/>
            <person name="Martin F."/>
            <person name="Cullen D."/>
            <person name="Grigoriev I.V."/>
            <person name="Hibbett D.S."/>
        </authorList>
    </citation>
    <scope>NUCLEOTIDE SEQUENCE [LARGE SCALE GENOMIC DNA]</scope>
    <source>
        <strain evidence="4">RWD-64-598 SS2</strain>
    </source>
</reference>
<keyword evidence="4" id="KW-1185">Reference proteome</keyword>
<feature type="region of interest" description="Disordered" evidence="1">
    <location>
        <begin position="198"/>
        <end position="235"/>
    </location>
</feature>
<dbReference type="RefSeq" id="XP_007764701.1">
    <property type="nucleotide sequence ID" value="XM_007766511.1"/>
</dbReference>
<accession>A0A5M3N136</accession>
<dbReference type="OMA" id="WINWTIY"/>
<comment type="caution">
    <text evidence="3">The sequence shown here is derived from an EMBL/GenBank/DDBJ whole genome shotgun (WGS) entry which is preliminary data.</text>
</comment>
<dbReference type="KEGG" id="cput:CONPUDRAFT_141833"/>
<evidence type="ECO:0000313" key="3">
    <source>
        <dbReference type="EMBL" id="EIW85110.1"/>
    </source>
</evidence>
<keyword evidence="2" id="KW-1133">Transmembrane helix</keyword>
<feature type="region of interest" description="Disordered" evidence="1">
    <location>
        <begin position="270"/>
        <end position="353"/>
    </location>
</feature>
<proteinExistence type="predicted"/>
<dbReference type="GeneID" id="19201668"/>
<sequence length="353" mass="37154">MKRSDALIIPLPSGARFEQLECQPVRATSTPFTPNGSDSLPSTTMSGSMKMSLVAVALVVLSTTDRTEAQSSNATCLDQFNWMSNSRQQNPCLVAAYLQGACNGGDFTVQALQPNTHYTGPTQAQTNSCQCSSVTYSLISACAICQNRTYIDWSSWDTNCSTIYPKVFPDNIPTGTTVPAWAYLDVTASDTFNVTAAQANGDSPESTAVPTQTTATVLSSSTAASGSPTSSSRTSHTGAIAGGVVGGVVGLAAVVGAITFFTLRRRRARTPPSASFNEGRGGGGPGYTNSMYSNQQSQQQASMTQPKFYDPSDPSTFPPTAPTPTIHTTNSNFQSNHPYSPTRPGQYSGAPEI</sequence>
<dbReference type="Gene3D" id="1.20.5.510">
    <property type="entry name" value="Single helix bin"/>
    <property type="match status" value="1"/>
</dbReference>
<feature type="compositionally biased region" description="Polar residues" evidence="1">
    <location>
        <begin position="332"/>
        <end position="345"/>
    </location>
</feature>
<name>A0A5M3N136_CONPW</name>
<feature type="compositionally biased region" description="Low complexity" evidence="1">
    <location>
        <begin position="287"/>
        <end position="315"/>
    </location>
</feature>
<feature type="compositionally biased region" description="Polar residues" evidence="1">
    <location>
        <begin position="198"/>
        <end position="210"/>
    </location>
</feature>
<keyword evidence="2" id="KW-0472">Membrane</keyword>
<dbReference type="Proteomes" id="UP000053558">
    <property type="component" value="Unassembled WGS sequence"/>
</dbReference>
<organism evidence="3 4">
    <name type="scientific">Coniophora puteana (strain RWD-64-598)</name>
    <name type="common">Brown rot fungus</name>
    <dbReference type="NCBI Taxonomy" id="741705"/>
    <lineage>
        <taxon>Eukaryota</taxon>
        <taxon>Fungi</taxon>
        <taxon>Dikarya</taxon>
        <taxon>Basidiomycota</taxon>
        <taxon>Agaricomycotina</taxon>
        <taxon>Agaricomycetes</taxon>
        <taxon>Agaricomycetidae</taxon>
        <taxon>Boletales</taxon>
        <taxon>Coniophorineae</taxon>
        <taxon>Coniophoraceae</taxon>
        <taxon>Coniophora</taxon>
    </lineage>
</organism>